<sequence>MIKLSNLEKRYGPKILLKSVNFHLRPGDRVGLIGENGMGKTTLFRILTNKESYDGGNVSLRKGARIAMLEQELKDEGGTVLERVVLGDDHFRKVKEGLEQLQNDTKAQEHDSEAWAQRYGNLQHEFERMGGYHREATAQTILAGLAFKTDQMNQPLGEFSGGWRMRVELARLLLQQPEVLLLDEPTNHLDLASVVWLESFLKSYEGSLLLISHDRRFLNNLVTRIAELDRGNLTLYTGNYDDFERLKAERAEQLESQAANQQRRVAELERFIERFRAKNTKAAQAKSKQKILDKMEKIETTSSSRTVRFRFPQPPRIGRIALDLVKVSKSYGDLTVYQDFSIQLERGSKVALVGVNGAGKSTLMKLMAGVLQPNKGEVIEGHNVTRAYFAQHNMETLKGDRTVIESLDEVAGSMMLTRKRSILGAFLFSGDDVEKKVSVLSGGEKARLALARLLVHPAPLLLVDEPTNHLDIRSCEVLAAALADFDGTLVAISHDRFFLDGIINQVWEVDAGKVRIYHGNYTDYEREKSKQAAAQSKIDKQAREANKSKAKQDKQRKRREAEERNNRHRKLKPLKKRLLEIEPRLEKVLKEKEDIENKLGASDIYDNERKADLNTLLEKQGQLTKEEQKLMQEWDQLTAEIEPLEATS</sequence>
<dbReference type="InterPro" id="IPR003439">
    <property type="entry name" value="ABC_transporter-like_ATP-bd"/>
</dbReference>
<dbReference type="Proteomes" id="UP000594688">
    <property type="component" value="Chromosome"/>
</dbReference>
<evidence type="ECO:0000256" key="6">
    <source>
        <dbReference type="SAM" id="Coils"/>
    </source>
</evidence>
<keyword evidence="1" id="KW-0677">Repeat</keyword>
<keyword evidence="6" id="KW-0175">Coiled coil</keyword>
<dbReference type="CDD" id="cd03221">
    <property type="entry name" value="ABCF_EF-3"/>
    <property type="match status" value="2"/>
</dbReference>
<evidence type="ECO:0000256" key="4">
    <source>
        <dbReference type="ARBA" id="ARBA00049360"/>
    </source>
</evidence>
<dbReference type="InterPro" id="IPR050611">
    <property type="entry name" value="ABCF"/>
</dbReference>
<dbReference type="PROSITE" id="PS00211">
    <property type="entry name" value="ABC_TRANSPORTER_1"/>
    <property type="match status" value="2"/>
</dbReference>
<evidence type="ECO:0000256" key="5">
    <source>
        <dbReference type="ARBA" id="ARBA00061478"/>
    </source>
</evidence>
<dbReference type="InterPro" id="IPR003593">
    <property type="entry name" value="AAA+_ATPase"/>
</dbReference>
<comment type="similarity">
    <text evidence="5">Belongs to the ABC transporter superfamily. ABCF family. Uup subfamily.</text>
</comment>
<evidence type="ECO:0000259" key="8">
    <source>
        <dbReference type="PROSITE" id="PS50893"/>
    </source>
</evidence>
<dbReference type="PANTHER" id="PTHR19211">
    <property type="entry name" value="ATP-BINDING TRANSPORT PROTEIN-RELATED"/>
    <property type="match status" value="1"/>
</dbReference>
<accession>A0A7T0BWN0</accession>
<feature type="coiled-coil region" evidence="6">
    <location>
        <begin position="251"/>
        <end position="278"/>
    </location>
</feature>
<feature type="domain" description="ABC transporter" evidence="8">
    <location>
        <begin position="322"/>
        <end position="536"/>
    </location>
</feature>
<feature type="compositionally biased region" description="Basic and acidic residues" evidence="7">
    <location>
        <begin position="537"/>
        <end position="565"/>
    </location>
</feature>
<dbReference type="EMBL" id="CP048685">
    <property type="protein sequence ID" value="QPJ61852.1"/>
    <property type="molecule type" value="Genomic_DNA"/>
</dbReference>
<dbReference type="KEGG" id="nli:G3M70_08160"/>
<reference evidence="9 10" key="1">
    <citation type="submission" date="2020-02" db="EMBL/GenBank/DDBJ databases">
        <title>Genomic and physiological characterization of two novel Nitrospinaceae genera.</title>
        <authorList>
            <person name="Mueller A.J."/>
            <person name="Jung M.-Y."/>
            <person name="Strachan C.R."/>
            <person name="Herbold C.W."/>
            <person name="Kirkegaard R.H."/>
            <person name="Daims H."/>
        </authorList>
    </citation>
    <scope>NUCLEOTIDE SEQUENCE [LARGE SCALE GENOMIC DNA]</scope>
    <source>
        <strain evidence="9">EB</strain>
    </source>
</reference>
<name>A0A7T0BWN0_9BACT</name>
<evidence type="ECO:0000256" key="7">
    <source>
        <dbReference type="SAM" id="MobiDB-lite"/>
    </source>
</evidence>
<dbReference type="Pfam" id="PF00005">
    <property type="entry name" value="ABC_tran"/>
    <property type="match status" value="2"/>
</dbReference>
<dbReference type="Pfam" id="PF12848">
    <property type="entry name" value="ABC_tran_Xtn"/>
    <property type="match status" value="1"/>
</dbReference>
<dbReference type="InterPro" id="IPR027417">
    <property type="entry name" value="P-loop_NTPase"/>
</dbReference>
<protein>
    <submittedName>
        <fullName evidence="9">ATP-binding cassette domain-containing protein</fullName>
    </submittedName>
</protein>
<proteinExistence type="inferred from homology"/>
<dbReference type="InterPro" id="IPR032781">
    <property type="entry name" value="ABC_tran_Xtn"/>
</dbReference>
<comment type="catalytic activity">
    <reaction evidence="4">
        <text>ATP + H2O = ADP + phosphate + H(+)</text>
        <dbReference type="Rhea" id="RHEA:13065"/>
        <dbReference type="ChEBI" id="CHEBI:15377"/>
        <dbReference type="ChEBI" id="CHEBI:15378"/>
        <dbReference type="ChEBI" id="CHEBI:30616"/>
        <dbReference type="ChEBI" id="CHEBI:43474"/>
        <dbReference type="ChEBI" id="CHEBI:456216"/>
    </reaction>
</comment>
<dbReference type="Gene3D" id="3.40.50.300">
    <property type="entry name" value="P-loop containing nucleotide triphosphate hydrolases"/>
    <property type="match status" value="2"/>
</dbReference>
<feature type="region of interest" description="Disordered" evidence="7">
    <location>
        <begin position="528"/>
        <end position="573"/>
    </location>
</feature>
<dbReference type="PROSITE" id="PS50893">
    <property type="entry name" value="ABC_TRANSPORTER_2"/>
    <property type="match status" value="2"/>
</dbReference>
<keyword evidence="3 9" id="KW-0067">ATP-binding</keyword>
<dbReference type="SUPFAM" id="SSF52540">
    <property type="entry name" value="P-loop containing nucleoside triphosphate hydrolases"/>
    <property type="match status" value="2"/>
</dbReference>
<dbReference type="GO" id="GO:0003676">
    <property type="term" value="F:nucleic acid binding"/>
    <property type="evidence" value="ECO:0007669"/>
    <property type="project" value="UniProtKB-ARBA"/>
</dbReference>
<organism evidence="9 10">
    <name type="scientific">Candidatus Nitronauta litoralis</name>
    <dbReference type="NCBI Taxonomy" id="2705533"/>
    <lineage>
        <taxon>Bacteria</taxon>
        <taxon>Pseudomonadati</taxon>
        <taxon>Nitrospinota/Tectimicrobiota group</taxon>
        <taxon>Nitrospinota</taxon>
        <taxon>Nitrospinia</taxon>
        <taxon>Nitrospinales</taxon>
        <taxon>Nitrospinaceae</taxon>
        <taxon>Candidatus Nitronauta</taxon>
    </lineage>
</organism>
<dbReference type="GO" id="GO:0005524">
    <property type="term" value="F:ATP binding"/>
    <property type="evidence" value="ECO:0007669"/>
    <property type="project" value="UniProtKB-KW"/>
</dbReference>
<dbReference type="SMART" id="SM00382">
    <property type="entry name" value="AAA"/>
    <property type="match status" value="2"/>
</dbReference>
<dbReference type="InterPro" id="IPR017871">
    <property type="entry name" value="ABC_transporter-like_CS"/>
</dbReference>
<dbReference type="FunFam" id="3.40.50.300:FF:000309">
    <property type="entry name" value="ABC transporter ATP-binding protein"/>
    <property type="match status" value="1"/>
</dbReference>
<evidence type="ECO:0000313" key="9">
    <source>
        <dbReference type="EMBL" id="QPJ61852.1"/>
    </source>
</evidence>
<feature type="domain" description="ABC transporter" evidence="8">
    <location>
        <begin position="2"/>
        <end position="255"/>
    </location>
</feature>
<keyword evidence="2" id="KW-0547">Nucleotide-binding</keyword>
<dbReference type="PANTHER" id="PTHR19211:SF14">
    <property type="entry name" value="ATP-BINDING CASSETTE SUB-FAMILY F MEMBER 1"/>
    <property type="match status" value="1"/>
</dbReference>
<dbReference type="FunFam" id="3.40.50.300:FF:000011">
    <property type="entry name" value="Putative ABC transporter ATP-binding component"/>
    <property type="match status" value="1"/>
</dbReference>
<evidence type="ECO:0000256" key="2">
    <source>
        <dbReference type="ARBA" id="ARBA00022741"/>
    </source>
</evidence>
<evidence type="ECO:0000256" key="3">
    <source>
        <dbReference type="ARBA" id="ARBA00022840"/>
    </source>
</evidence>
<evidence type="ECO:0000313" key="10">
    <source>
        <dbReference type="Proteomes" id="UP000594688"/>
    </source>
</evidence>
<dbReference type="GO" id="GO:0016887">
    <property type="term" value="F:ATP hydrolysis activity"/>
    <property type="evidence" value="ECO:0007669"/>
    <property type="project" value="InterPro"/>
</dbReference>
<gene>
    <name evidence="9" type="ORF">G3M70_08160</name>
</gene>
<evidence type="ECO:0000256" key="1">
    <source>
        <dbReference type="ARBA" id="ARBA00022737"/>
    </source>
</evidence>
<dbReference type="AlphaFoldDB" id="A0A7T0BWN0"/>